<dbReference type="Gene3D" id="3.40.50.300">
    <property type="entry name" value="P-loop containing nucleotide triphosphate hydrolases"/>
    <property type="match status" value="1"/>
</dbReference>
<name>A0A821EPC7_9BILA</name>
<dbReference type="InterPro" id="IPR027417">
    <property type="entry name" value="P-loop_NTPase"/>
</dbReference>
<dbReference type="InterPro" id="IPR001806">
    <property type="entry name" value="Small_GTPase"/>
</dbReference>
<evidence type="ECO:0000256" key="6">
    <source>
        <dbReference type="ARBA" id="ARBA00022692"/>
    </source>
</evidence>
<evidence type="ECO:0000256" key="1">
    <source>
        <dbReference type="ARBA" id="ARBA00004141"/>
    </source>
</evidence>
<dbReference type="GO" id="GO:0003925">
    <property type="term" value="F:G protein activity"/>
    <property type="evidence" value="ECO:0007669"/>
    <property type="project" value="UniProtKB-EC"/>
</dbReference>
<accession>A0A821EPC7</accession>
<keyword evidence="7" id="KW-0547">Nucleotide-binding</keyword>
<organism evidence="17 18">
    <name type="scientific">Rotaria socialis</name>
    <dbReference type="NCBI Taxonomy" id="392032"/>
    <lineage>
        <taxon>Eukaryota</taxon>
        <taxon>Metazoa</taxon>
        <taxon>Spiralia</taxon>
        <taxon>Gnathifera</taxon>
        <taxon>Rotifera</taxon>
        <taxon>Eurotatoria</taxon>
        <taxon>Bdelloidea</taxon>
        <taxon>Philodinida</taxon>
        <taxon>Philodinidae</taxon>
        <taxon>Rotaria</taxon>
    </lineage>
</organism>
<dbReference type="AlphaFoldDB" id="A0A821EPC7"/>
<protein>
    <recommendedName>
        <fullName evidence="5">small monomeric GTPase</fullName>
        <ecNumber evidence="5">3.6.5.2</ecNumber>
    </recommendedName>
</protein>
<dbReference type="GO" id="GO:0007165">
    <property type="term" value="P:signal transduction"/>
    <property type="evidence" value="ECO:0007669"/>
    <property type="project" value="InterPro"/>
</dbReference>
<comment type="similarity">
    <text evidence="4">Belongs to the small GTPase superfamily. Ras family.</text>
</comment>
<feature type="transmembrane region" description="Helical" evidence="16">
    <location>
        <begin position="288"/>
        <end position="313"/>
    </location>
</feature>
<dbReference type="NCBIfam" id="TIGR00231">
    <property type="entry name" value="small_GTP"/>
    <property type="match status" value="1"/>
</dbReference>
<dbReference type="Pfam" id="PF00071">
    <property type="entry name" value="Ras"/>
    <property type="match status" value="1"/>
</dbReference>
<dbReference type="InterPro" id="IPR020849">
    <property type="entry name" value="Small_GTPase_Ras-type"/>
</dbReference>
<evidence type="ECO:0000256" key="14">
    <source>
        <dbReference type="ARBA" id="ARBA00048098"/>
    </source>
</evidence>
<dbReference type="SMART" id="SM00175">
    <property type="entry name" value="RAB"/>
    <property type="match status" value="1"/>
</dbReference>
<evidence type="ECO:0000256" key="7">
    <source>
        <dbReference type="ARBA" id="ARBA00022741"/>
    </source>
</evidence>
<comment type="similarity">
    <text evidence="3">Belongs to the TMEM134/TMEM230 family.</text>
</comment>
<dbReference type="PROSITE" id="PS51421">
    <property type="entry name" value="RAS"/>
    <property type="match status" value="1"/>
</dbReference>
<keyword evidence="10" id="KW-0342">GTP-binding</keyword>
<dbReference type="GO" id="GO:0005525">
    <property type="term" value="F:GTP binding"/>
    <property type="evidence" value="ECO:0007669"/>
    <property type="project" value="UniProtKB-KW"/>
</dbReference>
<evidence type="ECO:0000256" key="16">
    <source>
        <dbReference type="SAM" id="Phobius"/>
    </source>
</evidence>
<dbReference type="Pfam" id="PF05915">
    <property type="entry name" value="TMEM_230_134"/>
    <property type="match status" value="1"/>
</dbReference>
<feature type="transmembrane region" description="Helical" evidence="16">
    <location>
        <begin position="252"/>
        <end position="276"/>
    </location>
</feature>
<feature type="compositionally biased region" description="Basic residues" evidence="15">
    <location>
        <begin position="168"/>
        <end position="180"/>
    </location>
</feature>
<evidence type="ECO:0000256" key="5">
    <source>
        <dbReference type="ARBA" id="ARBA00011984"/>
    </source>
</evidence>
<gene>
    <name evidence="17" type="ORF">QYT958_LOCUS14106</name>
</gene>
<reference evidence="17" key="1">
    <citation type="submission" date="2021-02" db="EMBL/GenBank/DDBJ databases">
        <authorList>
            <person name="Nowell W R."/>
        </authorList>
    </citation>
    <scope>NUCLEOTIDE SEQUENCE</scope>
</reference>
<dbReference type="SMART" id="SM00173">
    <property type="entry name" value="RAS"/>
    <property type="match status" value="1"/>
</dbReference>
<dbReference type="InterPro" id="IPR008590">
    <property type="entry name" value="TMEM_230/134"/>
</dbReference>
<keyword evidence="9 16" id="KW-1133">Transmembrane helix</keyword>
<evidence type="ECO:0000256" key="2">
    <source>
        <dbReference type="ARBA" id="ARBA00004635"/>
    </source>
</evidence>
<comment type="caution">
    <text evidence="17">The sequence shown here is derived from an EMBL/GenBank/DDBJ whole genome shotgun (WGS) entry which is preliminary data.</text>
</comment>
<dbReference type="FunFam" id="3.40.50.300:FF:000096">
    <property type="entry name" value="KRAS proto-oncogene, GTPase"/>
    <property type="match status" value="1"/>
</dbReference>
<dbReference type="EC" id="3.6.5.2" evidence="5"/>
<evidence type="ECO:0000256" key="13">
    <source>
        <dbReference type="ARBA" id="ARBA00023289"/>
    </source>
</evidence>
<keyword evidence="11 16" id="KW-0472">Membrane</keyword>
<evidence type="ECO:0000256" key="8">
    <source>
        <dbReference type="ARBA" id="ARBA00022801"/>
    </source>
</evidence>
<feature type="region of interest" description="Disordered" evidence="15">
    <location>
        <begin position="168"/>
        <end position="207"/>
    </location>
</feature>
<evidence type="ECO:0000313" key="18">
    <source>
        <dbReference type="Proteomes" id="UP000663848"/>
    </source>
</evidence>
<evidence type="ECO:0000256" key="12">
    <source>
        <dbReference type="ARBA" id="ARBA00023288"/>
    </source>
</evidence>
<dbReference type="SUPFAM" id="SSF52540">
    <property type="entry name" value="P-loop containing nucleoside triphosphate hydrolases"/>
    <property type="match status" value="1"/>
</dbReference>
<evidence type="ECO:0000256" key="15">
    <source>
        <dbReference type="SAM" id="MobiDB-lite"/>
    </source>
</evidence>
<evidence type="ECO:0000256" key="9">
    <source>
        <dbReference type="ARBA" id="ARBA00022989"/>
    </source>
</evidence>
<comment type="subcellular location">
    <subcellularLocation>
        <location evidence="2">Membrane</location>
        <topology evidence="2">Lipid-anchor</topology>
    </subcellularLocation>
    <subcellularLocation>
        <location evidence="1">Membrane</location>
        <topology evidence="1">Multi-pass membrane protein</topology>
    </subcellularLocation>
</comment>
<dbReference type="SMART" id="SM00174">
    <property type="entry name" value="RHO"/>
    <property type="match status" value="1"/>
</dbReference>
<evidence type="ECO:0000256" key="3">
    <source>
        <dbReference type="ARBA" id="ARBA00007743"/>
    </source>
</evidence>
<evidence type="ECO:0000313" key="17">
    <source>
        <dbReference type="EMBL" id="CAF4640628.1"/>
    </source>
</evidence>
<dbReference type="CDD" id="cd04138">
    <property type="entry name" value="H_N_K_Ras_like"/>
    <property type="match status" value="1"/>
</dbReference>
<dbReference type="PRINTS" id="PR00449">
    <property type="entry name" value="RASTRNSFRMNG"/>
</dbReference>
<dbReference type="PROSITE" id="PS51419">
    <property type="entry name" value="RAB"/>
    <property type="match status" value="1"/>
</dbReference>
<keyword evidence="13" id="KW-0636">Prenylation</keyword>
<dbReference type="EMBL" id="CAJOBR010001857">
    <property type="protein sequence ID" value="CAF4640628.1"/>
    <property type="molecule type" value="Genomic_DNA"/>
</dbReference>
<evidence type="ECO:0000256" key="10">
    <source>
        <dbReference type="ARBA" id="ARBA00023134"/>
    </source>
</evidence>
<keyword evidence="6 16" id="KW-0812">Transmembrane</keyword>
<dbReference type="InterPro" id="IPR005225">
    <property type="entry name" value="Small_GTP-bd"/>
</dbReference>
<sequence>MTEYKLVVVGAGGVGKSALTIQLIQNHFIDEYDPTIEDSYRKQAVVDGETCLLDILDTAGQEEYSAMRDQYMRGGEGFLCVFAVNSAKSFEEIKQYREQIKRVKDADDIPMVLVGNKIDLPTRTIDLSYAKDFAASLSMPFVQTSAKTRQGVEEAFYTLVREIRKYKERTRKDRKGRKNKNGGNGTGGSGNKFSLKDGRSQSAKRSGKRMCTLINIFKSKTEDDKPSPYHRLEEEKQYSDLQFQEPQVKVPIFAIVLAVVLFLIGSVMITLGALMLTGRIETQYSDRTWPLILIGTLVFLPGFYHLRIAYWAWKGDRDFSFADIPDLDWF</sequence>
<evidence type="ECO:0000256" key="11">
    <source>
        <dbReference type="ARBA" id="ARBA00023136"/>
    </source>
</evidence>
<dbReference type="GO" id="GO:0016020">
    <property type="term" value="C:membrane"/>
    <property type="evidence" value="ECO:0007669"/>
    <property type="project" value="UniProtKB-SubCell"/>
</dbReference>
<dbReference type="PROSITE" id="PS51420">
    <property type="entry name" value="RHO"/>
    <property type="match status" value="1"/>
</dbReference>
<comment type="catalytic activity">
    <reaction evidence="14">
        <text>GTP + H2O = GDP + phosphate + H(+)</text>
        <dbReference type="Rhea" id="RHEA:19669"/>
        <dbReference type="ChEBI" id="CHEBI:15377"/>
        <dbReference type="ChEBI" id="CHEBI:15378"/>
        <dbReference type="ChEBI" id="CHEBI:37565"/>
        <dbReference type="ChEBI" id="CHEBI:43474"/>
        <dbReference type="ChEBI" id="CHEBI:58189"/>
        <dbReference type="EC" id="3.6.5.2"/>
    </reaction>
</comment>
<evidence type="ECO:0000256" key="4">
    <source>
        <dbReference type="ARBA" id="ARBA00008344"/>
    </source>
</evidence>
<dbReference type="PANTHER" id="PTHR24070">
    <property type="entry name" value="RAS, DI-RAS, AND RHEB FAMILY MEMBERS OF SMALL GTPASE SUPERFAMILY"/>
    <property type="match status" value="1"/>
</dbReference>
<dbReference type="Proteomes" id="UP000663848">
    <property type="component" value="Unassembled WGS sequence"/>
</dbReference>
<keyword evidence="8" id="KW-0378">Hydrolase</keyword>
<proteinExistence type="inferred from homology"/>
<keyword evidence="12" id="KW-0449">Lipoprotein</keyword>